<reference evidence="11" key="1">
    <citation type="submission" date="2009-09" db="EMBL/GenBank/DDBJ databases">
        <title>The complete chromosome of Sebaldella termitidis ATCC 33386.</title>
        <authorList>
            <consortium name="US DOE Joint Genome Institute (JGI-PGF)"/>
            <person name="Lucas S."/>
            <person name="Copeland A."/>
            <person name="Lapidus A."/>
            <person name="Glavina del Rio T."/>
            <person name="Dalin E."/>
            <person name="Tice H."/>
            <person name="Bruce D."/>
            <person name="Goodwin L."/>
            <person name="Pitluck S."/>
            <person name="Kyrpides N."/>
            <person name="Mavromatis K."/>
            <person name="Ivanova N."/>
            <person name="Mikhailova N."/>
            <person name="Sims D."/>
            <person name="Meincke L."/>
            <person name="Brettin T."/>
            <person name="Detter J.C."/>
            <person name="Han C."/>
            <person name="Larimer F."/>
            <person name="Land M."/>
            <person name="Hauser L."/>
            <person name="Markowitz V."/>
            <person name="Cheng J.F."/>
            <person name="Hugenholtz P."/>
            <person name="Woyke T."/>
            <person name="Wu D."/>
            <person name="Eisen J.A."/>
        </authorList>
    </citation>
    <scope>NUCLEOTIDE SEQUENCE [LARGE SCALE GENOMIC DNA]</scope>
    <source>
        <strain evidence="11">ATCC 33386 / NCTC 11300</strain>
    </source>
</reference>
<evidence type="ECO:0000256" key="5">
    <source>
        <dbReference type="ARBA" id="ARBA00037900"/>
    </source>
</evidence>
<dbReference type="EMBL" id="CP001739">
    <property type="protein sequence ID" value="ACZ09466.1"/>
    <property type="molecule type" value="Genomic_DNA"/>
</dbReference>
<dbReference type="GO" id="GO:0019363">
    <property type="term" value="P:pyridine nucleotide biosynthetic process"/>
    <property type="evidence" value="ECO:0007669"/>
    <property type="project" value="UniProtKB-KW"/>
</dbReference>
<organism evidence="10 11">
    <name type="scientific">Sebaldella termitidis (strain ATCC 33386 / NCTC 11300)</name>
    <dbReference type="NCBI Taxonomy" id="526218"/>
    <lineage>
        <taxon>Bacteria</taxon>
        <taxon>Fusobacteriati</taxon>
        <taxon>Fusobacteriota</taxon>
        <taxon>Fusobacteriia</taxon>
        <taxon>Fusobacteriales</taxon>
        <taxon>Leptotrichiaceae</taxon>
        <taxon>Sebaldella</taxon>
    </lineage>
</organism>
<reference evidence="10 11" key="2">
    <citation type="journal article" date="2010" name="Stand. Genomic Sci.">
        <title>Complete genome sequence of Sebaldella termitidis type strain (NCTC 11300).</title>
        <authorList>
            <person name="Harmon-Smith M."/>
            <person name="Celia L."/>
            <person name="Chertkov O."/>
            <person name="Lapidus A."/>
            <person name="Copeland A."/>
            <person name="Glavina Del Rio T."/>
            <person name="Nolan M."/>
            <person name="Lucas S."/>
            <person name="Tice H."/>
            <person name="Cheng J.F."/>
            <person name="Han C."/>
            <person name="Detter J.C."/>
            <person name="Bruce D."/>
            <person name="Goodwin L."/>
            <person name="Pitluck S."/>
            <person name="Pati A."/>
            <person name="Liolios K."/>
            <person name="Ivanova N."/>
            <person name="Mavromatis K."/>
            <person name="Mikhailova N."/>
            <person name="Chen A."/>
            <person name="Palaniappan K."/>
            <person name="Land M."/>
            <person name="Hauser L."/>
            <person name="Chang Y.J."/>
            <person name="Jeffries C.D."/>
            <person name="Brettin T."/>
            <person name="Goker M."/>
            <person name="Beck B."/>
            <person name="Bristow J."/>
            <person name="Eisen J.A."/>
            <person name="Markowitz V."/>
            <person name="Hugenholtz P."/>
            <person name="Kyrpides N.C."/>
            <person name="Klenk H.P."/>
            <person name="Chen F."/>
        </authorList>
    </citation>
    <scope>NUCLEOTIDE SEQUENCE [LARGE SCALE GENOMIC DNA]</scope>
    <source>
        <strain evidence="11">ATCC 33386 / NCTC 11300</strain>
    </source>
</reference>
<evidence type="ECO:0000256" key="4">
    <source>
        <dbReference type="ARBA" id="ARBA00022801"/>
    </source>
</evidence>
<evidence type="ECO:0000313" key="11">
    <source>
        <dbReference type="Proteomes" id="UP000000845"/>
    </source>
</evidence>
<keyword evidence="4 10" id="KW-0378">Hydrolase</keyword>
<evidence type="ECO:0000313" key="10">
    <source>
        <dbReference type="EMBL" id="ACZ09466.1"/>
    </source>
</evidence>
<dbReference type="SUPFAM" id="SSF52499">
    <property type="entry name" value="Isochorismatase-like hydrolases"/>
    <property type="match status" value="1"/>
</dbReference>
<dbReference type="InterPro" id="IPR036380">
    <property type="entry name" value="Isochorismatase-like_sf"/>
</dbReference>
<dbReference type="CDD" id="cd01011">
    <property type="entry name" value="nicotinamidase"/>
    <property type="match status" value="1"/>
</dbReference>
<comment type="similarity">
    <text evidence="1">Belongs to the isochorismatase family.</text>
</comment>
<comment type="pathway">
    <text evidence="5">Cofactor biosynthesis; nicotinate biosynthesis; nicotinate from nicotinamide: step 1/1.</text>
</comment>
<dbReference type="InterPro" id="IPR052347">
    <property type="entry name" value="Isochorismatase_Nicotinamidase"/>
</dbReference>
<gene>
    <name evidence="10" type="ordered locus">Sterm_2621</name>
</gene>
<keyword evidence="11" id="KW-1185">Reference proteome</keyword>
<evidence type="ECO:0000256" key="6">
    <source>
        <dbReference type="ARBA" id="ARBA00039017"/>
    </source>
</evidence>
<feature type="domain" description="Isochorismatase-like" evidence="9">
    <location>
        <begin position="4"/>
        <end position="202"/>
    </location>
</feature>
<dbReference type="Proteomes" id="UP000000845">
    <property type="component" value="Chromosome"/>
</dbReference>
<keyword evidence="3" id="KW-0479">Metal-binding</keyword>
<dbReference type="Gene3D" id="3.40.50.850">
    <property type="entry name" value="Isochorismatase-like"/>
    <property type="match status" value="1"/>
</dbReference>
<dbReference type="AlphaFoldDB" id="D1AM92"/>
<dbReference type="Pfam" id="PF00857">
    <property type="entry name" value="Isochorismatase"/>
    <property type="match status" value="1"/>
</dbReference>
<dbReference type="PANTHER" id="PTHR11080">
    <property type="entry name" value="PYRAZINAMIDASE/NICOTINAMIDASE"/>
    <property type="match status" value="1"/>
</dbReference>
<dbReference type="InterPro" id="IPR000868">
    <property type="entry name" value="Isochorismatase-like_dom"/>
</dbReference>
<dbReference type="HOGENOM" id="CLU_068979_13_1_0"/>
<dbReference type="PANTHER" id="PTHR11080:SF2">
    <property type="entry name" value="LD05707P"/>
    <property type="match status" value="1"/>
</dbReference>
<dbReference type="GO" id="GO:0046872">
    <property type="term" value="F:metal ion binding"/>
    <property type="evidence" value="ECO:0007669"/>
    <property type="project" value="UniProtKB-KW"/>
</dbReference>
<dbReference type="GO" id="GO:0008936">
    <property type="term" value="F:nicotinamidase activity"/>
    <property type="evidence" value="ECO:0007669"/>
    <property type="project" value="UniProtKB-EC"/>
</dbReference>
<dbReference type="STRING" id="526218.Sterm_2621"/>
<evidence type="ECO:0000256" key="7">
    <source>
        <dbReference type="ARBA" id="ARBA00043224"/>
    </source>
</evidence>
<dbReference type="FunFam" id="3.40.50.850:FF:000006">
    <property type="entry name" value="Bifunctional pyrazinamidase/nicotinamidase"/>
    <property type="match status" value="1"/>
</dbReference>
<sequence length="208" mass="23332">MKKALLLIDLQKDFCRGGALEVRNSDDVIETANRAIKAFVKNKNLIIATKDWHPAGHKSFAVNSSANIGETGMLNGLPQVWWPVHCVENTPGAEFHDRLNRKNISKIVYKGRDTEVDSYSGFFDNGRKNKTDLNCFLGENEVQELYIMGLATDYCVKYTVMDALKLGYKVWLIEDGCMGVNINPDDSQKAVEEMKKNGVLLINSINLT</sequence>
<proteinExistence type="inferred from homology"/>
<accession>D1AM92</accession>
<evidence type="ECO:0000256" key="8">
    <source>
        <dbReference type="ARBA" id="ARBA00072277"/>
    </source>
</evidence>
<evidence type="ECO:0000256" key="2">
    <source>
        <dbReference type="ARBA" id="ARBA00022642"/>
    </source>
</evidence>
<protein>
    <recommendedName>
        <fullName evidence="8">Nicotinamidase</fullName>
        <ecNumber evidence="6">3.5.1.19</ecNumber>
    </recommendedName>
    <alternativeName>
        <fullName evidence="7">Nicotinamide deamidase</fullName>
    </alternativeName>
</protein>
<dbReference type="eggNOG" id="COG1335">
    <property type="taxonomic scope" value="Bacteria"/>
</dbReference>
<dbReference type="EC" id="3.5.1.19" evidence="6"/>
<evidence type="ECO:0000256" key="3">
    <source>
        <dbReference type="ARBA" id="ARBA00022723"/>
    </source>
</evidence>
<keyword evidence="2" id="KW-0662">Pyridine nucleotide biosynthesis</keyword>
<dbReference type="KEGG" id="str:Sterm_2621"/>
<dbReference type="RefSeq" id="WP_012862060.1">
    <property type="nucleotide sequence ID" value="NC_013517.1"/>
</dbReference>
<name>D1AM92_SEBTE</name>
<evidence type="ECO:0000256" key="1">
    <source>
        <dbReference type="ARBA" id="ARBA00006336"/>
    </source>
</evidence>
<evidence type="ECO:0000259" key="9">
    <source>
        <dbReference type="Pfam" id="PF00857"/>
    </source>
</evidence>
<dbReference type="NCBIfam" id="NF008623">
    <property type="entry name" value="PRK11609.1"/>
    <property type="match status" value="1"/>
</dbReference>